<keyword evidence="1" id="KW-0812">Transmembrane</keyword>
<evidence type="ECO:0000313" key="3">
    <source>
        <dbReference type="EMBL" id="KQK18557.1"/>
    </source>
</evidence>
<gene>
    <name evidence="3" type="ORF">BRADI_1g43280v3</name>
</gene>
<evidence type="ECO:0000313" key="5">
    <source>
        <dbReference type="Proteomes" id="UP000008810"/>
    </source>
</evidence>
<dbReference type="HOGENOM" id="CLU_116044_3_0_1"/>
<dbReference type="Proteomes" id="UP000008810">
    <property type="component" value="Chromosome 1"/>
</dbReference>
<feature type="transmembrane region" description="Helical" evidence="1">
    <location>
        <begin position="12"/>
        <end position="31"/>
    </location>
</feature>
<keyword evidence="5" id="KW-1185">Reference proteome</keyword>
<organism evidence="4">
    <name type="scientific">Brachypodium distachyon</name>
    <name type="common">Purple false brome</name>
    <name type="synonym">Trachynia distachya</name>
    <dbReference type="NCBI Taxonomy" id="15368"/>
    <lineage>
        <taxon>Eukaryota</taxon>
        <taxon>Viridiplantae</taxon>
        <taxon>Streptophyta</taxon>
        <taxon>Embryophyta</taxon>
        <taxon>Tracheophyta</taxon>
        <taxon>Spermatophyta</taxon>
        <taxon>Magnoliopsida</taxon>
        <taxon>Liliopsida</taxon>
        <taxon>Poales</taxon>
        <taxon>Poaceae</taxon>
        <taxon>BOP clade</taxon>
        <taxon>Pooideae</taxon>
        <taxon>Stipodae</taxon>
        <taxon>Brachypodieae</taxon>
        <taxon>Brachypodium</taxon>
    </lineage>
</organism>
<evidence type="ECO:0000256" key="1">
    <source>
        <dbReference type="SAM" id="Phobius"/>
    </source>
</evidence>
<evidence type="ECO:0000259" key="2">
    <source>
        <dbReference type="Pfam" id="PF13962"/>
    </source>
</evidence>
<keyword evidence="1" id="KW-1133">Transmembrane helix</keyword>
<feature type="transmembrane region" description="Helical" evidence="1">
    <location>
        <begin position="69"/>
        <end position="86"/>
    </location>
</feature>
<protein>
    <recommendedName>
        <fullName evidence="2">PGG domain-containing protein</fullName>
    </recommendedName>
</protein>
<proteinExistence type="predicted"/>
<dbReference type="EMBL" id="CM000880">
    <property type="protein sequence ID" value="KQK18557.1"/>
    <property type="molecule type" value="Genomic_DNA"/>
</dbReference>
<dbReference type="Gramene" id="KQK18557">
    <property type="protein sequence ID" value="KQK18557"/>
    <property type="gene ID" value="BRADI_1g43280v3"/>
</dbReference>
<sequence length="111" mass="11930">MHYTNKARYHAFFYCNSTSFVASVVVMVLLLQESLQNHKMLRAMNTAIVLDLLGLLGAYAAGSSREWDTSGYVIALVAAVVAYVAIHTSCSGSLVVGEAEGEQTVAQAQNN</sequence>
<dbReference type="InParanoid" id="I1GYY3"/>
<dbReference type="STRING" id="15368.I1GYY3"/>
<keyword evidence="1" id="KW-0472">Membrane</keyword>
<evidence type="ECO:0000313" key="4">
    <source>
        <dbReference type="EnsemblPlants" id="KQK18557"/>
    </source>
</evidence>
<reference evidence="3" key="2">
    <citation type="submission" date="2017-06" db="EMBL/GenBank/DDBJ databases">
        <title>WGS assembly of Brachypodium distachyon.</title>
        <authorList>
            <consortium name="The International Brachypodium Initiative"/>
            <person name="Lucas S."/>
            <person name="Harmon-Smith M."/>
            <person name="Lail K."/>
            <person name="Tice H."/>
            <person name="Grimwood J."/>
            <person name="Bruce D."/>
            <person name="Barry K."/>
            <person name="Shu S."/>
            <person name="Lindquist E."/>
            <person name="Wang M."/>
            <person name="Pitluck S."/>
            <person name="Vogel J.P."/>
            <person name="Garvin D.F."/>
            <person name="Mockler T.C."/>
            <person name="Schmutz J."/>
            <person name="Rokhsar D."/>
            <person name="Bevan M.W."/>
        </authorList>
    </citation>
    <scope>NUCLEOTIDE SEQUENCE</scope>
    <source>
        <strain evidence="3">Bd21</strain>
    </source>
</reference>
<dbReference type="AlphaFoldDB" id="I1GYY3"/>
<dbReference type="InterPro" id="IPR026961">
    <property type="entry name" value="PGG_dom"/>
</dbReference>
<dbReference type="Pfam" id="PF13962">
    <property type="entry name" value="PGG"/>
    <property type="match status" value="1"/>
</dbReference>
<dbReference type="eggNOG" id="KOG0504">
    <property type="taxonomic scope" value="Eukaryota"/>
</dbReference>
<dbReference type="OMA" id="MLRAMNT"/>
<name>I1GYY3_BRADI</name>
<feature type="domain" description="PGG" evidence="2">
    <location>
        <begin position="5"/>
        <end position="65"/>
    </location>
</feature>
<dbReference type="OrthoDB" id="10668542at2759"/>
<feature type="transmembrane region" description="Helical" evidence="1">
    <location>
        <begin position="43"/>
        <end position="62"/>
    </location>
</feature>
<dbReference type="EnsemblPlants" id="KQK18557">
    <property type="protein sequence ID" value="KQK18557"/>
    <property type="gene ID" value="BRADI_1g43280v3"/>
</dbReference>
<reference evidence="4" key="3">
    <citation type="submission" date="2018-08" db="UniProtKB">
        <authorList>
            <consortium name="EnsemblPlants"/>
        </authorList>
    </citation>
    <scope>IDENTIFICATION</scope>
    <source>
        <strain evidence="4">cv. Bd21</strain>
    </source>
</reference>
<accession>I1GYY3</accession>
<reference evidence="3 4" key="1">
    <citation type="journal article" date="2010" name="Nature">
        <title>Genome sequencing and analysis of the model grass Brachypodium distachyon.</title>
        <authorList>
            <consortium name="International Brachypodium Initiative"/>
        </authorList>
    </citation>
    <scope>NUCLEOTIDE SEQUENCE [LARGE SCALE GENOMIC DNA]</scope>
    <source>
        <strain evidence="3 4">Bd21</strain>
    </source>
</reference>